<protein>
    <recommendedName>
        <fullName evidence="3">Transposase</fullName>
    </recommendedName>
</protein>
<proteinExistence type="predicted"/>
<dbReference type="Proteomes" id="UP001320148">
    <property type="component" value="Chromosome"/>
</dbReference>
<name>A0ABM7PBA7_9BACT</name>
<evidence type="ECO:0000313" key="2">
    <source>
        <dbReference type="Proteomes" id="UP001320148"/>
    </source>
</evidence>
<sequence>MVIELLGAVGLPFVKRNKSGVGKPSKAKVRLRWDKPDYILPEPYRLFRK</sequence>
<reference evidence="1 2" key="1">
    <citation type="submission" date="2021-02" db="EMBL/GenBank/DDBJ databases">
        <title>Complete genome of Desulfoluna sp. strain ASN36.</title>
        <authorList>
            <person name="Takahashi A."/>
            <person name="Kojima H."/>
            <person name="Fukui M."/>
        </authorList>
    </citation>
    <scope>NUCLEOTIDE SEQUENCE [LARGE SCALE GENOMIC DNA]</scope>
    <source>
        <strain evidence="1 2">ASN36</strain>
    </source>
</reference>
<accession>A0ABM7PBA7</accession>
<keyword evidence="2" id="KW-1185">Reference proteome</keyword>
<dbReference type="EMBL" id="AP024488">
    <property type="protein sequence ID" value="BCS94435.1"/>
    <property type="molecule type" value="Genomic_DNA"/>
</dbReference>
<evidence type="ECO:0000313" key="1">
    <source>
        <dbReference type="EMBL" id="BCS94435.1"/>
    </source>
</evidence>
<evidence type="ECO:0008006" key="3">
    <source>
        <dbReference type="Google" id="ProtNLM"/>
    </source>
</evidence>
<organism evidence="1 2">
    <name type="scientific">Desulfoluna limicola</name>
    <dbReference type="NCBI Taxonomy" id="2810562"/>
    <lineage>
        <taxon>Bacteria</taxon>
        <taxon>Pseudomonadati</taxon>
        <taxon>Thermodesulfobacteriota</taxon>
        <taxon>Desulfobacteria</taxon>
        <taxon>Desulfobacterales</taxon>
        <taxon>Desulfolunaceae</taxon>
        <taxon>Desulfoluna</taxon>
    </lineage>
</organism>
<gene>
    <name evidence="1" type="ORF">DSLASN_00670</name>
</gene>